<gene>
    <name evidence="1" type="ORF">CKO43_09655</name>
</gene>
<comment type="caution">
    <text evidence="1">The sequence shown here is derived from an EMBL/GenBank/DDBJ whole genome shotgun (WGS) entry which is preliminary data.</text>
</comment>
<dbReference type="EMBL" id="NRRU01000030">
    <property type="protein sequence ID" value="MBK1713044.1"/>
    <property type="molecule type" value="Genomic_DNA"/>
</dbReference>
<proteinExistence type="predicted"/>
<reference evidence="1" key="2">
    <citation type="journal article" date="2020" name="Microorganisms">
        <title>Osmotic Adaptation and Compatible Solute Biosynthesis of Phototrophic Bacteria as Revealed from Genome Analyses.</title>
        <authorList>
            <person name="Imhoff J.F."/>
            <person name="Rahn T."/>
            <person name="Kunzel S."/>
            <person name="Keller A."/>
            <person name="Neulinger S.C."/>
        </authorList>
    </citation>
    <scope>NUCLEOTIDE SEQUENCE</scope>
    <source>
        <strain evidence="1">IM 151</strain>
    </source>
</reference>
<sequence>MKMRWWVLGWIAAVAVGVSIAHWAAPDVVFVPAAAQPVDAAPAQPLQAAPPVQAAAARPSEI</sequence>
<dbReference type="RefSeq" id="WP_200378512.1">
    <property type="nucleotide sequence ID" value="NZ_NRRU01000030.1"/>
</dbReference>
<name>A0ABS1DUJ1_RUBGE</name>
<accession>A0ABS1DUJ1</accession>
<protein>
    <submittedName>
        <fullName evidence="1">Uncharacterized protein</fullName>
    </submittedName>
</protein>
<reference evidence="1" key="1">
    <citation type="submission" date="2017-08" db="EMBL/GenBank/DDBJ databases">
        <authorList>
            <person name="Imhoff J.F."/>
            <person name="Rahn T."/>
            <person name="Kuenzel S."/>
            <person name="Neulinger S.C."/>
        </authorList>
    </citation>
    <scope>NUCLEOTIDE SEQUENCE</scope>
    <source>
        <strain evidence="1">IM 151</strain>
    </source>
</reference>
<evidence type="ECO:0000313" key="2">
    <source>
        <dbReference type="Proteomes" id="UP001041814"/>
    </source>
</evidence>
<dbReference type="Proteomes" id="UP001041814">
    <property type="component" value="Unassembled WGS sequence"/>
</dbReference>
<evidence type="ECO:0000313" key="1">
    <source>
        <dbReference type="EMBL" id="MBK1713044.1"/>
    </source>
</evidence>
<organism evidence="1 2">
    <name type="scientific">Rubrivivax gelatinosus</name>
    <name type="common">Rhodocyclus gelatinosus</name>
    <name type="synonym">Rhodopseudomonas gelatinosa</name>
    <dbReference type="NCBI Taxonomy" id="28068"/>
    <lineage>
        <taxon>Bacteria</taxon>
        <taxon>Pseudomonadati</taxon>
        <taxon>Pseudomonadota</taxon>
        <taxon>Betaproteobacteria</taxon>
        <taxon>Burkholderiales</taxon>
        <taxon>Sphaerotilaceae</taxon>
        <taxon>Rubrivivax</taxon>
    </lineage>
</organism>
<keyword evidence="2" id="KW-1185">Reference proteome</keyword>